<dbReference type="AlphaFoldDB" id="A0A0B0IEI5"/>
<dbReference type="EMBL" id="JRJU01000039">
    <property type="protein sequence ID" value="KHF38459.1"/>
    <property type="molecule type" value="Genomic_DNA"/>
</dbReference>
<organism evidence="2 3">
    <name type="scientific">Halalkalibacter okhensis</name>
    <dbReference type="NCBI Taxonomy" id="333138"/>
    <lineage>
        <taxon>Bacteria</taxon>
        <taxon>Bacillati</taxon>
        <taxon>Bacillota</taxon>
        <taxon>Bacilli</taxon>
        <taxon>Bacillales</taxon>
        <taxon>Bacillaceae</taxon>
        <taxon>Halalkalibacter</taxon>
    </lineage>
</organism>
<sequence>MRKKILSITLTMLLIVGCSQITSSGEEDLGGAKSNQSKNANQEKVELVVVEEKKPIEVSDPFIAYSTSDGVTYFNHRNGTSQSISALRDEEWLFVENELEFQIEYPTTNFLHHNNFYYIENRGDTFDITNYQLNLDGTTEISKIYTASDEIVHRANSTMGAGLIVDNGSAFIPFKEPNQIEMFLESGPPPDFVNTETKQKFNLENDWVAIDNYVDGRRNDGIRVESNDTKNYYHVIDDRMRIYQIIENLEDRTFEITLLNEELEPLLNSLQIDNGGLLIDKIETDGNRVLIWSKTETRYVLQRTIIELDGNYVPDYPNKTEIMVNGSLDFQEEVETALSLLEEKAPLDYRRLQRFLANVEESDQHYEDISTNSKIYLTPDEMNKGTAYIATILSALAYKAEAWYEGEDEHDDFKRFLEEYQLSIYLTLEGDSQEFIDSLTTNIKEEQDNYGYENTTKEVNEMIGQLAQNAQSNGLTVVDLLDLSITGSEQKEILAVFLDEEGSHPITIIEVYGYNGQGWDKLFNTEMEFIYGQYFLDDSFLGDSTKQVMIGGTDGGAMLSFFFLLIGSKDGKTIEILYDAVDEHYHPVNSFEMDGDSLVIYDEEGIESRLFWNGTEMVVD</sequence>
<comment type="caution">
    <text evidence="2">The sequence shown here is derived from an EMBL/GenBank/DDBJ whole genome shotgun (WGS) entry which is preliminary data.</text>
</comment>
<evidence type="ECO:0000256" key="1">
    <source>
        <dbReference type="SAM" id="SignalP"/>
    </source>
</evidence>
<keyword evidence="1" id="KW-0732">Signal</keyword>
<feature type="signal peptide" evidence="1">
    <location>
        <begin position="1"/>
        <end position="21"/>
    </location>
</feature>
<reference evidence="2 3" key="1">
    <citation type="submission" date="2014-09" db="EMBL/GenBank/DDBJ databases">
        <title>Genome sequencing and annotation of Bacillus Okhensis strain Kh10-101T.</title>
        <authorList>
            <person name="Prakash J.S."/>
        </authorList>
    </citation>
    <scope>NUCLEOTIDE SEQUENCE [LARGE SCALE GENOMIC DNA]</scope>
    <source>
        <strain evidence="3">Kh10-101T</strain>
    </source>
</reference>
<accession>A0A0B0IEI5</accession>
<evidence type="ECO:0008006" key="4">
    <source>
        <dbReference type="Google" id="ProtNLM"/>
    </source>
</evidence>
<name>A0A0B0IEI5_9BACI</name>
<evidence type="ECO:0000313" key="3">
    <source>
        <dbReference type="Proteomes" id="UP000030832"/>
    </source>
</evidence>
<evidence type="ECO:0000313" key="2">
    <source>
        <dbReference type="EMBL" id="KHF38459.1"/>
    </source>
</evidence>
<proteinExistence type="predicted"/>
<feature type="chain" id="PRO_5038726245" description="Lipoprotein" evidence="1">
    <location>
        <begin position="22"/>
        <end position="620"/>
    </location>
</feature>
<dbReference type="PROSITE" id="PS51257">
    <property type="entry name" value="PROKAR_LIPOPROTEIN"/>
    <property type="match status" value="1"/>
</dbReference>
<protein>
    <recommendedName>
        <fullName evidence="4">Lipoprotein</fullName>
    </recommendedName>
</protein>
<keyword evidence="3" id="KW-1185">Reference proteome</keyword>
<gene>
    <name evidence="2" type="ORF">LQ50_21255</name>
</gene>
<dbReference type="Proteomes" id="UP000030832">
    <property type="component" value="Unassembled WGS sequence"/>
</dbReference>
<dbReference type="RefSeq" id="WP_034632673.1">
    <property type="nucleotide sequence ID" value="NZ_JRJU01000039.1"/>
</dbReference>